<keyword evidence="2" id="KW-0378">Hydrolase</keyword>
<evidence type="ECO:0000313" key="2">
    <source>
        <dbReference type="EMBL" id="MDQ0176123.1"/>
    </source>
</evidence>
<accession>A0ABT9WS53</accession>
<dbReference type="InterPro" id="IPR012337">
    <property type="entry name" value="RNaseH-like_sf"/>
</dbReference>
<dbReference type="InterPro" id="IPR002156">
    <property type="entry name" value="RNaseH_domain"/>
</dbReference>
<dbReference type="InterPro" id="IPR053151">
    <property type="entry name" value="RNase_H-like"/>
</dbReference>
<evidence type="ECO:0000259" key="1">
    <source>
        <dbReference type="PROSITE" id="PS50879"/>
    </source>
</evidence>
<dbReference type="PANTHER" id="PTHR47723">
    <property type="entry name" value="OS05G0353850 PROTEIN"/>
    <property type="match status" value="1"/>
</dbReference>
<comment type="caution">
    <text evidence="2">The sequence shown here is derived from an EMBL/GenBank/DDBJ whole genome shotgun (WGS) entry which is preliminary data.</text>
</comment>
<proteinExistence type="predicted"/>
<dbReference type="Pfam" id="PF13456">
    <property type="entry name" value="RVT_3"/>
    <property type="match status" value="1"/>
</dbReference>
<dbReference type="PANTHER" id="PTHR47723:SF19">
    <property type="entry name" value="POLYNUCLEOTIDYL TRANSFERASE, RIBONUCLEASE H-LIKE SUPERFAMILY PROTEIN"/>
    <property type="match status" value="1"/>
</dbReference>
<name>A0ABT9WS53_9BACI</name>
<reference evidence="2 3" key="1">
    <citation type="submission" date="2023-07" db="EMBL/GenBank/DDBJ databases">
        <title>Genomic Encyclopedia of Type Strains, Phase IV (KMG-IV): sequencing the most valuable type-strain genomes for metagenomic binning, comparative biology and taxonomic classification.</title>
        <authorList>
            <person name="Goeker M."/>
        </authorList>
    </citation>
    <scope>NUCLEOTIDE SEQUENCE [LARGE SCALE GENOMIC DNA]</scope>
    <source>
        <strain evidence="2 3">DSM 23837</strain>
    </source>
</reference>
<dbReference type="EC" id="3.1.26.4" evidence="2"/>
<dbReference type="RefSeq" id="WP_307229023.1">
    <property type="nucleotide sequence ID" value="NZ_JAUSTT010000010.1"/>
</dbReference>
<dbReference type="InterPro" id="IPR036397">
    <property type="entry name" value="RNaseH_sf"/>
</dbReference>
<evidence type="ECO:0000313" key="3">
    <source>
        <dbReference type="Proteomes" id="UP001223586"/>
    </source>
</evidence>
<keyword evidence="3" id="KW-1185">Reference proteome</keyword>
<dbReference type="Gene3D" id="3.30.420.10">
    <property type="entry name" value="Ribonuclease H-like superfamily/Ribonuclease H"/>
    <property type="match status" value="1"/>
</dbReference>
<sequence>MIELYIDGASAGDSGWSGAGIFLKIHGSVKQYAIPIGLKDNHEAEYIALIKGLQICLEQKITSVSVRTDSQAVVSAIEKEYAKNEKYRLLLDEALALSKQFDLFFIKWIPSKQNKNADALAKKAIMLNDY</sequence>
<dbReference type="Proteomes" id="UP001223586">
    <property type="component" value="Unassembled WGS sequence"/>
</dbReference>
<gene>
    <name evidence="2" type="ORF">J2S08_001959</name>
</gene>
<dbReference type="CDD" id="cd09279">
    <property type="entry name" value="RNase_HI_like"/>
    <property type="match status" value="1"/>
</dbReference>
<dbReference type="GO" id="GO:0004523">
    <property type="term" value="F:RNA-DNA hybrid ribonuclease activity"/>
    <property type="evidence" value="ECO:0007669"/>
    <property type="project" value="UniProtKB-EC"/>
</dbReference>
<protein>
    <submittedName>
        <fullName evidence="2">Ribonuclease HI</fullName>
        <ecNumber evidence="2">3.1.26.4</ecNumber>
    </submittedName>
</protein>
<dbReference type="EMBL" id="JAUSTT010000010">
    <property type="protein sequence ID" value="MDQ0176123.1"/>
    <property type="molecule type" value="Genomic_DNA"/>
</dbReference>
<dbReference type="SUPFAM" id="SSF53098">
    <property type="entry name" value="Ribonuclease H-like"/>
    <property type="match status" value="1"/>
</dbReference>
<dbReference type="PROSITE" id="PS50879">
    <property type="entry name" value="RNASE_H_1"/>
    <property type="match status" value="1"/>
</dbReference>
<feature type="domain" description="RNase H type-1" evidence="1">
    <location>
        <begin position="1"/>
        <end position="126"/>
    </location>
</feature>
<organism evidence="2 3">
    <name type="scientific">Bacillus chungangensis</name>
    <dbReference type="NCBI Taxonomy" id="587633"/>
    <lineage>
        <taxon>Bacteria</taxon>
        <taxon>Bacillati</taxon>
        <taxon>Bacillota</taxon>
        <taxon>Bacilli</taxon>
        <taxon>Bacillales</taxon>
        <taxon>Bacillaceae</taxon>
        <taxon>Bacillus</taxon>
    </lineage>
</organism>